<feature type="region of interest" description="Disordered" evidence="1">
    <location>
        <begin position="23"/>
        <end position="80"/>
    </location>
</feature>
<evidence type="ECO:0000313" key="3">
    <source>
        <dbReference type="Proteomes" id="UP000050909"/>
    </source>
</evidence>
<keyword evidence="3" id="KW-1185">Reference proteome</keyword>
<sequence>MHHNKEHEADKDRMNDVLVEEMENQNVVRTEDNMGERMDVGMNPEETMREDMDMNPEEGMPEMPDEAGENLHDSQRYGDTDTIDVSDEISALGAEENLANDGDEYSPESLEGMGQDERHEMQQEANNIAQNNDDELAKLHGDRRGLRQDS</sequence>
<reference evidence="2 3" key="1">
    <citation type="journal article" date="2015" name="Genome Announc.">
        <title>Expanding the biotechnology potential of lactobacilli through comparative genomics of 213 strains and associated genera.</title>
        <authorList>
            <person name="Sun Z."/>
            <person name="Harris H.M."/>
            <person name="McCann A."/>
            <person name="Guo C."/>
            <person name="Argimon S."/>
            <person name="Zhang W."/>
            <person name="Yang X."/>
            <person name="Jeffery I.B."/>
            <person name="Cooney J.C."/>
            <person name="Kagawa T.F."/>
            <person name="Liu W."/>
            <person name="Song Y."/>
            <person name="Salvetti E."/>
            <person name="Wrobel A."/>
            <person name="Rasinkangas P."/>
            <person name="Parkhill J."/>
            <person name="Rea M.C."/>
            <person name="O'Sullivan O."/>
            <person name="Ritari J."/>
            <person name="Douillard F.P."/>
            <person name="Paul Ross R."/>
            <person name="Yang R."/>
            <person name="Briner A.E."/>
            <person name="Felis G.E."/>
            <person name="de Vos W.M."/>
            <person name="Barrangou R."/>
            <person name="Klaenhammer T.R."/>
            <person name="Caufield P.W."/>
            <person name="Cui Y."/>
            <person name="Zhang H."/>
            <person name="O'Toole P.W."/>
        </authorList>
    </citation>
    <scope>NUCLEOTIDE SEQUENCE [LARGE SCALE GENOMIC DNA]</scope>
    <source>
        <strain evidence="2 3">DSM 20534</strain>
    </source>
</reference>
<dbReference type="RefSeq" id="WP_056945767.1">
    <property type="nucleotide sequence ID" value="NZ_AZCV01000004.1"/>
</dbReference>
<organism evidence="2 3">
    <name type="scientific">Amylolactobacillus amylotrophicus DSM 20534</name>
    <dbReference type="NCBI Taxonomy" id="1423722"/>
    <lineage>
        <taxon>Bacteria</taxon>
        <taxon>Bacillati</taxon>
        <taxon>Bacillota</taxon>
        <taxon>Bacilli</taxon>
        <taxon>Lactobacillales</taxon>
        <taxon>Lactobacillaceae</taxon>
        <taxon>Amylolactobacillus</taxon>
    </lineage>
</organism>
<evidence type="ECO:0000256" key="1">
    <source>
        <dbReference type="SAM" id="MobiDB-lite"/>
    </source>
</evidence>
<accession>A0A0R1H1P5</accession>
<gene>
    <name evidence="2" type="ORF">FC62_GL001252</name>
</gene>
<feature type="compositionally biased region" description="Basic and acidic residues" evidence="1">
    <location>
        <begin position="29"/>
        <end position="39"/>
    </location>
</feature>
<name>A0A0R1H1P5_9LACO</name>
<dbReference type="AlphaFoldDB" id="A0A0R1H1P5"/>
<feature type="compositionally biased region" description="Acidic residues" evidence="1">
    <location>
        <begin position="53"/>
        <end position="68"/>
    </location>
</feature>
<feature type="compositionally biased region" description="Basic and acidic residues" evidence="1">
    <location>
        <begin position="135"/>
        <end position="150"/>
    </location>
</feature>
<evidence type="ECO:0000313" key="2">
    <source>
        <dbReference type="EMBL" id="KRK37636.1"/>
    </source>
</evidence>
<comment type="caution">
    <text evidence="2">The sequence shown here is derived from an EMBL/GenBank/DDBJ whole genome shotgun (WGS) entry which is preliminary data.</text>
</comment>
<protein>
    <submittedName>
        <fullName evidence="2">Uncharacterized protein</fullName>
    </submittedName>
</protein>
<feature type="region of interest" description="Disordered" evidence="1">
    <location>
        <begin position="92"/>
        <end position="150"/>
    </location>
</feature>
<dbReference type="EMBL" id="AZCV01000004">
    <property type="protein sequence ID" value="KRK37636.1"/>
    <property type="molecule type" value="Genomic_DNA"/>
</dbReference>
<proteinExistence type="predicted"/>
<dbReference type="Proteomes" id="UP000050909">
    <property type="component" value="Unassembled WGS sequence"/>
</dbReference>
<dbReference type="PATRIC" id="fig|1423722.3.peg.1277"/>
<feature type="compositionally biased region" description="Basic and acidic residues" evidence="1">
    <location>
        <begin position="69"/>
        <end position="79"/>
    </location>
</feature>